<dbReference type="SUPFAM" id="SSF50998">
    <property type="entry name" value="Quinoprotein alcohol dehydrogenase-like"/>
    <property type="match status" value="2"/>
</dbReference>
<dbReference type="Gene3D" id="3.40.50.300">
    <property type="entry name" value="P-loop containing nucleotide triphosphate hydrolases"/>
    <property type="match status" value="1"/>
</dbReference>
<dbReference type="OrthoDB" id="674604at2759"/>
<reference evidence="6" key="2">
    <citation type="submission" date="2013-04" db="EMBL/GenBank/DDBJ databases">
        <title>Genomic mechanisms accounting for the adaptation to parasitism in nematode-trapping fungi.</title>
        <authorList>
            <person name="Ahren D.G."/>
        </authorList>
    </citation>
    <scope>NUCLEOTIDE SEQUENCE [LARGE SCALE GENOMIC DNA]</scope>
    <source>
        <strain evidence="6">CBS 200.50</strain>
    </source>
</reference>
<dbReference type="PROSITE" id="PS50837">
    <property type="entry name" value="NACHT"/>
    <property type="match status" value="1"/>
</dbReference>
<organism evidence="5 6">
    <name type="scientific">Dactylellina haptotyla (strain CBS 200.50)</name>
    <name type="common">Nematode-trapping fungus</name>
    <name type="synonym">Monacrosporium haptotylum</name>
    <dbReference type="NCBI Taxonomy" id="1284197"/>
    <lineage>
        <taxon>Eukaryota</taxon>
        <taxon>Fungi</taxon>
        <taxon>Dikarya</taxon>
        <taxon>Ascomycota</taxon>
        <taxon>Pezizomycotina</taxon>
        <taxon>Orbiliomycetes</taxon>
        <taxon>Orbiliales</taxon>
        <taxon>Orbiliaceae</taxon>
        <taxon>Dactylellina</taxon>
    </lineage>
</organism>
<gene>
    <name evidence="5" type="ORF">H072_4849</name>
</gene>
<dbReference type="InterPro" id="IPR056884">
    <property type="entry name" value="NPHP3-like_N"/>
</dbReference>
<dbReference type="InterPro" id="IPR015943">
    <property type="entry name" value="WD40/YVTN_repeat-like_dom_sf"/>
</dbReference>
<dbReference type="InterPro" id="IPR031352">
    <property type="entry name" value="SesA"/>
</dbReference>
<reference evidence="5 6" key="1">
    <citation type="journal article" date="2013" name="PLoS Genet.">
        <title>Genomic mechanisms accounting for the adaptation to parasitism in nematode-trapping fungi.</title>
        <authorList>
            <person name="Meerupati T."/>
            <person name="Andersson K.M."/>
            <person name="Friman E."/>
            <person name="Kumar D."/>
            <person name="Tunlid A."/>
            <person name="Ahren D."/>
        </authorList>
    </citation>
    <scope>NUCLEOTIDE SEQUENCE [LARGE SCALE GENOMIC DNA]</scope>
    <source>
        <strain evidence="5 6">CBS 200.50</strain>
    </source>
</reference>
<comment type="caution">
    <text evidence="5">The sequence shown here is derived from an EMBL/GenBank/DDBJ whole genome shotgun (WGS) entry which is preliminary data.</text>
</comment>
<dbReference type="STRING" id="1284197.S8C0R8"/>
<feature type="signal peptide" evidence="3">
    <location>
        <begin position="1"/>
        <end position="22"/>
    </location>
</feature>
<dbReference type="Pfam" id="PF24883">
    <property type="entry name" value="NPHP3_N"/>
    <property type="match status" value="1"/>
</dbReference>
<feature type="domain" description="NACHT" evidence="4">
    <location>
        <begin position="285"/>
        <end position="435"/>
    </location>
</feature>
<evidence type="ECO:0000259" key="4">
    <source>
        <dbReference type="PROSITE" id="PS50837"/>
    </source>
</evidence>
<dbReference type="EMBL" id="AQGS01000254">
    <property type="protein sequence ID" value="EPS41227.1"/>
    <property type="molecule type" value="Genomic_DNA"/>
</dbReference>
<dbReference type="PROSITE" id="PS00678">
    <property type="entry name" value="WD_REPEATS_1"/>
    <property type="match status" value="1"/>
</dbReference>
<evidence type="ECO:0000256" key="1">
    <source>
        <dbReference type="ARBA" id="ARBA00022574"/>
    </source>
</evidence>
<dbReference type="InterPro" id="IPR019775">
    <property type="entry name" value="WD40_repeat_CS"/>
</dbReference>
<dbReference type="PANTHER" id="PTHR10039:SF14">
    <property type="entry name" value="NACHT DOMAIN-CONTAINING PROTEIN"/>
    <property type="match status" value="1"/>
</dbReference>
<dbReference type="Proteomes" id="UP000015100">
    <property type="component" value="Unassembled WGS sequence"/>
</dbReference>
<dbReference type="eggNOG" id="KOG0266">
    <property type="taxonomic scope" value="Eukaryota"/>
</dbReference>
<dbReference type="Pfam" id="PF17107">
    <property type="entry name" value="SesA"/>
    <property type="match status" value="1"/>
</dbReference>
<evidence type="ECO:0000313" key="5">
    <source>
        <dbReference type="EMBL" id="EPS41227.1"/>
    </source>
</evidence>
<dbReference type="InterPro" id="IPR027417">
    <property type="entry name" value="P-loop_NTPase"/>
</dbReference>
<dbReference type="OMA" id="DAHSDAC"/>
<evidence type="ECO:0000256" key="3">
    <source>
        <dbReference type="SAM" id="SignalP"/>
    </source>
</evidence>
<dbReference type="SMART" id="SM00320">
    <property type="entry name" value="WD40"/>
    <property type="match status" value="9"/>
</dbReference>
<dbReference type="PANTHER" id="PTHR10039">
    <property type="entry name" value="AMELOGENIN"/>
    <property type="match status" value="1"/>
</dbReference>
<feature type="chain" id="PRO_5004548745" description="NACHT domain-containing protein" evidence="3">
    <location>
        <begin position="23"/>
        <end position="1495"/>
    </location>
</feature>
<sequence length="1495" mass="167554">MSGTEFIAVAAVISSIIAIVDGVNKVVDAALDAEGLPKVFRQASHKLPIISDILDSAKSSLEKKGASEIERSAKIVIDNCSENWQKLKDLFEKVIPDDKASKIDRYYRAVRTLGKGGKVENLMKEMLESVQLLSSFRILTVSKDEEVVQPDINAEKLEKIVSEVTSWEPSVPDSIFEEGGYIMNVSGTGHMVAQGEFVKQNILKDNARQIEMRGGNYYEDYYHTVNKTIVVDEIDRTCLRALRCPDSEVVMNNLKESKGKLVRQSIDWILYHPHYVSWKDGSEIGLLWIKGGAGKGKTMMVIGLIDILASQHLNDSSIAVTYFFCQNANLELNTLESIIKGLILQLIKHDKGLNEILLRHWNAKKECFDQDVESWKVLWDLFLEMLYQCKFSKVYVVVDALDECSGVGMAGLLKRLVRTGLDRPSKLKWLLTSRPLPSAETELLTGSDQVLVSLEINSEHVSNAVKSYIKAKVIELDHRHTYGSTLRQQIQDILMAKAKGTYLWVSLVCKTLEKVSRNDALTMVDDLPEGLYPLYNRALNDLGRWQPHITKKCRRLLKAMMLALRPLSIDELGSVAALYDDSMAVSALVDRCTSFIFVRKANFDTIEFVHQSARDYLAGRDGRSILNSDGEYGHGDVALSCISHLTQRLEINLGKLQLPSSPRTSMNENSLVISLDYAASFWAQHLNNAQLTSHLVGPLDETGEVGAFLHNKFLQWVEALSLLDKFTYGIMAMEILSDLSVGSFTSKFAKDAIRFLLRNRHTISSWPLQIYSSALAFSSPESMVRRCCDHEIPVWFTSLPKIKDIQESLVQTFEGSGENMALSFSADGRSVISISSRGKIHQWDVDNGQLQETSLGNLNRHRHPTQGRAYFSPDLKKIAISEWELGGAWRKMRFRKVKPRIKLYDLETGDILQTFRTDSHTSEYISKLQFSPDNMHLIAVLSKRNGHKSKNNYKLWNITTGELKREGIISSVSAISFSPNGDKIASSYACVVTISCPQTGKTYHAFKCCKEPNVVKNILFSSDGEAVISVSGAPVKGKYSYMAPDLVQKWRPNPESGEFSLSFELASNNRVRDIATFPNNMQIASIHSDDTICIWDILTGNLQRKFKFSSSFGDTRMVISPDSRWVMLYDFQKFELLDCVTGNHCKLQSTGSGWFCVYTGIFSPDSQRFASMGPEKISLWDIRAYAEARAVIPSPQDAVRDLVLSPDCNYVVLKSWSSGFDLWDAKVGSFLRSLTAPAYTFHPSAIAYSPDSSWIVGVFQGHFYIWDIATGSTHQKFYPLEPCAAIAISADKNKIAVVSESYDKPIQVYDIETSSFHGSFGSYCQYVGGLAFSPDNQKIALVRGGNTLEIWNVGKPSKLSRQIIKTLRSHNKVGLVARMEIEANAPIKNLEWTKTGELETNRGCFIIGAEGGFQSRPSLSFRPCESFIVQDNWIKYGSLPLVKIPSEINVSCSNTKGDLLVLGLEDGRVLTFWFNRSELDLMLQNTNMRDVGRNI</sequence>
<dbReference type="InterPro" id="IPR001680">
    <property type="entry name" value="WD40_rpt"/>
</dbReference>
<evidence type="ECO:0000313" key="6">
    <source>
        <dbReference type="Proteomes" id="UP000015100"/>
    </source>
</evidence>
<proteinExistence type="predicted"/>
<keyword evidence="1" id="KW-0853">WD repeat</keyword>
<keyword evidence="6" id="KW-1185">Reference proteome</keyword>
<dbReference type="Gene3D" id="2.130.10.10">
    <property type="entry name" value="YVTN repeat-like/Quinoprotein amine dehydrogenase"/>
    <property type="match status" value="3"/>
</dbReference>
<name>S8C0R8_DACHA</name>
<protein>
    <recommendedName>
        <fullName evidence="4">NACHT domain-containing protein</fullName>
    </recommendedName>
</protein>
<evidence type="ECO:0000256" key="2">
    <source>
        <dbReference type="ARBA" id="ARBA00022737"/>
    </source>
</evidence>
<accession>S8C0R8</accession>
<keyword evidence="2" id="KW-0677">Repeat</keyword>
<keyword evidence="3" id="KW-0732">Signal</keyword>
<dbReference type="HOGENOM" id="CLU_000288_6_16_1"/>
<dbReference type="InterPro" id="IPR011047">
    <property type="entry name" value="Quinoprotein_ADH-like_sf"/>
</dbReference>
<dbReference type="InterPro" id="IPR007111">
    <property type="entry name" value="NACHT_NTPase"/>
</dbReference>